<dbReference type="Pfam" id="PF13476">
    <property type="entry name" value="AAA_23"/>
    <property type="match status" value="1"/>
</dbReference>
<proteinExistence type="predicted"/>
<name>A0A1Y0IHV6_9BACL</name>
<organism evidence="2 3">
    <name type="scientific">Tumebacillus avium</name>
    <dbReference type="NCBI Taxonomy" id="1903704"/>
    <lineage>
        <taxon>Bacteria</taxon>
        <taxon>Bacillati</taxon>
        <taxon>Bacillota</taxon>
        <taxon>Bacilli</taxon>
        <taxon>Bacillales</taxon>
        <taxon>Alicyclobacillaceae</taxon>
        <taxon>Tumebacillus</taxon>
    </lineage>
</organism>
<dbReference type="GO" id="GO:0000731">
    <property type="term" value="P:DNA synthesis involved in DNA repair"/>
    <property type="evidence" value="ECO:0007669"/>
    <property type="project" value="TreeGrafter"/>
</dbReference>
<dbReference type="Proteomes" id="UP000195437">
    <property type="component" value="Chromosome"/>
</dbReference>
<reference evidence="3" key="1">
    <citation type="submission" date="2017-05" db="EMBL/GenBank/DDBJ databases">
        <authorList>
            <person name="Sung H."/>
        </authorList>
    </citation>
    <scope>NUCLEOTIDE SEQUENCE [LARGE SCALE GENOMIC DNA]</scope>
    <source>
        <strain evidence="3">AR23208</strain>
    </source>
</reference>
<dbReference type="GO" id="GO:0005524">
    <property type="term" value="F:ATP binding"/>
    <property type="evidence" value="ECO:0007669"/>
    <property type="project" value="InterPro"/>
</dbReference>
<dbReference type="RefSeq" id="WP_087455267.1">
    <property type="nucleotide sequence ID" value="NZ_CP021434.1"/>
</dbReference>
<dbReference type="GO" id="GO:0016887">
    <property type="term" value="F:ATP hydrolysis activity"/>
    <property type="evidence" value="ECO:0007669"/>
    <property type="project" value="InterPro"/>
</dbReference>
<keyword evidence="3" id="KW-1185">Reference proteome</keyword>
<dbReference type="AlphaFoldDB" id="A0A1Y0IHV6"/>
<accession>A0A1Y0IHV6</accession>
<dbReference type="InterPro" id="IPR027417">
    <property type="entry name" value="P-loop_NTPase"/>
</dbReference>
<dbReference type="InterPro" id="IPR038729">
    <property type="entry name" value="Rad50/SbcC_AAA"/>
</dbReference>
<dbReference type="InterPro" id="IPR003593">
    <property type="entry name" value="AAA+_ATPase"/>
</dbReference>
<dbReference type="EMBL" id="CP021434">
    <property type="protein sequence ID" value="ARU59880.1"/>
    <property type="molecule type" value="Genomic_DNA"/>
</dbReference>
<gene>
    <name evidence="2" type="ORF">CBW65_01510</name>
</gene>
<evidence type="ECO:0000313" key="3">
    <source>
        <dbReference type="Proteomes" id="UP000195437"/>
    </source>
</evidence>
<dbReference type="GO" id="GO:0006302">
    <property type="term" value="P:double-strand break repair"/>
    <property type="evidence" value="ECO:0007669"/>
    <property type="project" value="TreeGrafter"/>
</dbReference>
<dbReference type="InterPro" id="IPR003959">
    <property type="entry name" value="ATPase_AAA_core"/>
</dbReference>
<dbReference type="SMART" id="SM00382">
    <property type="entry name" value="AAA"/>
    <property type="match status" value="1"/>
</dbReference>
<evidence type="ECO:0000313" key="2">
    <source>
        <dbReference type="EMBL" id="ARU59880.1"/>
    </source>
</evidence>
<dbReference type="Gene3D" id="3.40.50.300">
    <property type="entry name" value="P-loop containing nucleotide triphosphate hydrolases"/>
    <property type="match status" value="1"/>
</dbReference>
<dbReference type="SUPFAM" id="SSF52540">
    <property type="entry name" value="P-loop containing nucleoside triphosphate hydrolases"/>
    <property type="match status" value="1"/>
</dbReference>
<dbReference type="PANTHER" id="PTHR32182:SF23">
    <property type="entry name" value="ATP BINDING PROTEIN"/>
    <property type="match status" value="1"/>
</dbReference>
<dbReference type="OrthoDB" id="9801813at2"/>
<evidence type="ECO:0000259" key="1">
    <source>
        <dbReference type="SMART" id="SM00382"/>
    </source>
</evidence>
<sequence length="428" mass="48978">MKLMHLKLENYRGFASADLNLNGESAIIIGKNGAGKSTILDAVATAMSPLLENILFNEVTQRPLDEIDIRQHQLLAQIDVEACYQNGSYTWGITRELRAQISMIHEQNLKALGLQIANRVHQNLEDEYYDRQMKENRSIPVVIYYPVHRAVLDIPLRMDEKFSNLAQHTALEDALSVGVNFRAFFGWFRYQEDIENETKIHKDRDFVDPQLQAVREAIETFLPGFRNLRISRVPTERMLIDKDGVTLTVNQLSNGEKILLAMVGDLARRLALANPGLVNPLHGEGIILIDEVELHLHPGWQRKVITCFQQTFPHLQFIFTTHSPQVISEVRNMKLYVLSNDTSGNVIEVRDSVFGQDVNYVLEDVMESDSRNEEIKNRLLQIFRQIEQNQLTEAETGLRDLGEILGSEKPADMIRAEALLRRKRTIGR</sequence>
<protein>
    <recommendedName>
        <fullName evidence="1">AAA+ ATPase domain-containing protein</fullName>
    </recommendedName>
</protein>
<feature type="domain" description="AAA+ ATPase" evidence="1">
    <location>
        <begin position="22"/>
        <end position="353"/>
    </location>
</feature>
<dbReference type="Pfam" id="PF13304">
    <property type="entry name" value="AAA_21"/>
    <property type="match status" value="1"/>
</dbReference>
<dbReference type="PANTHER" id="PTHR32182">
    <property type="entry name" value="DNA REPLICATION AND REPAIR PROTEIN RECF"/>
    <property type="match status" value="1"/>
</dbReference>
<dbReference type="KEGG" id="tum:CBW65_01510"/>